<gene>
    <name evidence="5" type="ORF">EIK76_11105</name>
</gene>
<dbReference type="RefSeq" id="WP_046521383.1">
    <property type="nucleotide sequence ID" value="NZ_LAVS01000096.1"/>
</dbReference>
<evidence type="ECO:0000256" key="3">
    <source>
        <dbReference type="SAM" id="SignalP"/>
    </source>
</evidence>
<feature type="signal peptide" evidence="3">
    <location>
        <begin position="1"/>
        <end position="17"/>
    </location>
</feature>
<dbReference type="EMBL" id="RRCF01000002">
    <property type="protein sequence ID" value="RRJ21416.1"/>
    <property type="molecule type" value="Genomic_DNA"/>
</dbReference>
<dbReference type="OrthoDB" id="5762648at2"/>
<proteinExistence type="inferred from homology"/>
<evidence type="ECO:0000259" key="4">
    <source>
        <dbReference type="SMART" id="SM00062"/>
    </source>
</evidence>
<accession>A0A3P3QJT3</accession>
<dbReference type="SUPFAM" id="SSF53850">
    <property type="entry name" value="Periplasmic binding protein-like II"/>
    <property type="match status" value="1"/>
</dbReference>
<comment type="similarity">
    <text evidence="1">Belongs to the bacterial solute-binding protein 3 family.</text>
</comment>
<evidence type="ECO:0000256" key="1">
    <source>
        <dbReference type="ARBA" id="ARBA00010333"/>
    </source>
</evidence>
<dbReference type="InterPro" id="IPR001638">
    <property type="entry name" value="Solute-binding_3/MltF_N"/>
</dbReference>
<dbReference type="AlphaFoldDB" id="A0A3P3QJT3"/>
<keyword evidence="6" id="KW-1185">Reference proteome</keyword>
<evidence type="ECO:0000256" key="2">
    <source>
        <dbReference type="ARBA" id="ARBA00022729"/>
    </source>
</evidence>
<sequence length="234" mass="26256">MKLFIFVVSLLCFCAQASVVKVGLHDSAPWAYRDAQGEITGVDYEIVKTILQREGIEAEFELYSYSRLLKLFSEQKLDIASPVAVPYPGAFYSQPYFTVLDVVANKSTKAISINSIKDLTGKTIVAYQQASEVLGPDFSAIIKTAHYLEEADRQKQFELLMNDRVQLMVGDVKVLSYYANKNYGQGSLQIHKIFPAVDYPAAFWSATLQAKFNAGLLHLIESGEFQQIHNQPRL</sequence>
<reference evidence="5 6" key="1">
    <citation type="submission" date="2018-11" db="EMBL/GenBank/DDBJ databases">
        <title>Draft genome analysis of Rheinheimera mesophila isolated from an industrial waste site.</title>
        <authorList>
            <person name="Yu Q."/>
            <person name="Qi Y."/>
            <person name="Zhang H."/>
            <person name="Lu Y."/>
            <person name="Pu J."/>
        </authorList>
    </citation>
    <scope>NUCLEOTIDE SEQUENCE [LARGE SCALE GENOMIC DNA]</scope>
    <source>
        <strain evidence="5 6">IITR13</strain>
    </source>
</reference>
<dbReference type="Pfam" id="PF00497">
    <property type="entry name" value="SBP_bac_3"/>
    <property type="match status" value="1"/>
</dbReference>
<evidence type="ECO:0000313" key="5">
    <source>
        <dbReference type="EMBL" id="RRJ21416.1"/>
    </source>
</evidence>
<feature type="chain" id="PRO_5018742894" description="Solute-binding protein family 3/N-terminal domain-containing protein" evidence="3">
    <location>
        <begin position="18"/>
        <end position="234"/>
    </location>
</feature>
<organism evidence="5 6">
    <name type="scientific">Rheinheimera mesophila</name>
    <dbReference type="NCBI Taxonomy" id="1547515"/>
    <lineage>
        <taxon>Bacteria</taxon>
        <taxon>Pseudomonadati</taxon>
        <taxon>Pseudomonadota</taxon>
        <taxon>Gammaproteobacteria</taxon>
        <taxon>Chromatiales</taxon>
        <taxon>Chromatiaceae</taxon>
        <taxon>Rheinheimera</taxon>
    </lineage>
</organism>
<comment type="caution">
    <text evidence="5">The sequence shown here is derived from an EMBL/GenBank/DDBJ whole genome shotgun (WGS) entry which is preliminary data.</text>
</comment>
<protein>
    <recommendedName>
        <fullName evidence="4">Solute-binding protein family 3/N-terminal domain-containing protein</fullName>
    </recommendedName>
</protein>
<dbReference type="PANTHER" id="PTHR35936">
    <property type="entry name" value="MEMBRANE-BOUND LYTIC MUREIN TRANSGLYCOSYLASE F"/>
    <property type="match status" value="1"/>
</dbReference>
<name>A0A3P3QJT3_9GAMM</name>
<evidence type="ECO:0000313" key="6">
    <source>
        <dbReference type="Proteomes" id="UP000276260"/>
    </source>
</evidence>
<dbReference type="Proteomes" id="UP000276260">
    <property type="component" value="Unassembled WGS sequence"/>
</dbReference>
<feature type="domain" description="Solute-binding protein family 3/N-terminal" evidence="4">
    <location>
        <begin position="19"/>
        <end position="233"/>
    </location>
</feature>
<dbReference type="Gene3D" id="3.40.190.10">
    <property type="entry name" value="Periplasmic binding protein-like II"/>
    <property type="match status" value="2"/>
</dbReference>
<dbReference type="PANTHER" id="PTHR35936:SF19">
    <property type="entry name" value="AMINO-ACID-BINDING PROTEIN YXEM-RELATED"/>
    <property type="match status" value="1"/>
</dbReference>
<keyword evidence="2 3" id="KW-0732">Signal</keyword>
<dbReference type="SMART" id="SM00062">
    <property type="entry name" value="PBPb"/>
    <property type="match status" value="1"/>
</dbReference>